<dbReference type="RefSeq" id="WP_345372874.1">
    <property type="nucleotide sequence ID" value="NZ_BAABJX010000043.1"/>
</dbReference>
<feature type="repeat" description="WD" evidence="3">
    <location>
        <begin position="179"/>
        <end position="214"/>
    </location>
</feature>
<dbReference type="InterPro" id="IPR036322">
    <property type="entry name" value="WD40_repeat_dom_sf"/>
</dbReference>
<evidence type="ECO:0000313" key="4">
    <source>
        <dbReference type="EMBL" id="GAA4841601.1"/>
    </source>
</evidence>
<dbReference type="InterPro" id="IPR019775">
    <property type="entry name" value="WD40_repeat_CS"/>
</dbReference>
<proteinExistence type="predicted"/>
<dbReference type="SUPFAM" id="SSF50978">
    <property type="entry name" value="WD40 repeat-like"/>
    <property type="match status" value="1"/>
</dbReference>
<evidence type="ECO:0000256" key="1">
    <source>
        <dbReference type="ARBA" id="ARBA00022574"/>
    </source>
</evidence>
<dbReference type="EMBL" id="BAABJX010000043">
    <property type="protein sequence ID" value="GAA4841601.1"/>
    <property type="molecule type" value="Genomic_DNA"/>
</dbReference>
<dbReference type="Pfam" id="PF00400">
    <property type="entry name" value="WD40"/>
    <property type="match status" value="5"/>
</dbReference>
<dbReference type="Proteomes" id="UP001500298">
    <property type="component" value="Unassembled WGS sequence"/>
</dbReference>
<evidence type="ECO:0000256" key="2">
    <source>
        <dbReference type="ARBA" id="ARBA00022737"/>
    </source>
</evidence>
<dbReference type="PANTHER" id="PTHR19848">
    <property type="entry name" value="WD40 REPEAT PROTEIN"/>
    <property type="match status" value="1"/>
</dbReference>
<feature type="repeat" description="WD" evidence="3">
    <location>
        <begin position="13"/>
        <end position="47"/>
    </location>
</feature>
<sequence>MRTKIAVEKIGAFTGHKDCLYSLEKAPEEQTFFSSGSDGLVAKWSLQKPDEGTLVAKIPNTVYAMCSLPEKRELVVGQNFEGLHVISLEDNTEKRTLKLKDKAIFDIKYHDDKLYVALGDGHLMVIDYEGMNVLQDIQLSTKNLRCLAIHPVQGVVLVGGSDHTIRVVDLDSLVVRQELNAHERSVFSLSFTPDYRYLLSGGMDAHMHIWDAENNFAHHQDIVAHMYTINDIAFRADGRYFATCSKDKSVKVWDAKEFRLLKVIDRARNAGHGTSVNKLIWLDDNTLASCSDDRTVSVWKLTFES</sequence>
<name>A0ABP9DH79_9BACT</name>
<dbReference type="InterPro" id="IPR001680">
    <property type="entry name" value="WD40_rpt"/>
</dbReference>
<dbReference type="Gene3D" id="2.130.10.10">
    <property type="entry name" value="YVTN repeat-like/Quinoprotein amine dehydrogenase"/>
    <property type="match status" value="2"/>
</dbReference>
<dbReference type="PANTHER" id="PTHR19848:SF8">
    <property type="entry name" value="F-BOX AND WD REPEAT DOMAIN CONTAINING 7"/>
    <property type="match status" value="1"/>
</dbReference>
<evidence type="ECO:0000256" key="3">
    <source>
        <dbReference type="PROSITE-ProRule" id="PRU00221"/>
    </source>
</evidence>
<reference evidence="5" key="1">
    <citation type="journal article" date="2019" name="Int. J. Syst. Evol. Microbiol.">
        <title>The Global Catalogue of Microorganisms (GCM) 10K type strain sequencing project: providing services to taxonomists for standard genome sequencing and annotation.</title>
        <authorList>
            <consortium name="The Broad Institute Genomics Platform"/>
            <consortium name="The Broad Institute Genome Sequencing Center for Infectious Disease"/>
            <person name="Wu L."/>
            <person name="Ma J."/>
        </authorList>
    </citation>
    <scope>NUCLEOTIDE SEQUENCE [LARGE SCALE GENOMIC DNA]</scope>
    <source>
        <strain evidence="5">JCM 18326</strain>
    </source>
</reference>
<protein>
    <recommendedName>
        <fullName evidence="6">WD40 repeat domain-containing protein</fullName>
    </recommendedName>
</protein>
<dbReference type="SMART" id="SM00320">
    <property type="entry name" value="WD40"/>
    <property type="match status" value="6"/>
</dbReference>
<evidence type="ECO:0008006" key="6">
    <source>
        <dbReference type="Google" id="ProtNLM"/>
    </source>
</evidence>
<accession>A0ABP9DH79</accession>
<dbReference type="PROSITE" id="PS50294">
    <property type="entry name" value="WD_REPEATS_REGION"/>
    <property type="match status" value="3"/>
</dbReference>
<keyword evidence="1 3" id="KW-0853">WD repeat</keyword>
<dbReference type="InterPro" id="IPR015943">
    <property type="entry name" value="WD40/YVTN_repeat-like_dom_sf"/>
</dbReference>
<feature type="repeat" description="WD" evidence="3">
    <location>
        <begin position="269"/>
        <end position="305"/>
    </location>
</feature>
<gene>
    <name evidence="4" type="ORF">GCM10023331_28210</name>
</gene>
<evidence type="ECO:0000313" key="5">
    <source>
        <dbReference type="Proteomes" id="UP001500298"/>
    </source>
</evidence>
<organism evidence="4 5">
    <name type="scientific">Algivirga pacifica</name>
    <dbReference type="NCBI Taxonomy" id="1162670"/>
    <lineage>
        <taxon>Bacteria</taxon>
        <taxon>Pseudomonadati</taxon>
        <taxon>Bacteroidota</taxon>
        <taxon>Cytophagia</taxon>
        <taxon>Cytophagales</taxon>
        <taxon>Flammeovirgaceae</taxon>
        <taxon>Algivirga</taxon>
    </lineage>
</organism>
<comment type="caution">
    <text evidence="4">The sequence shown here is derived from an EMBL/GenBank/DDBJ whole genome shotgun (WGS) entry which is preliminary data.</text>
</comment>
<dbReference type="InterPro" id="IPR020472">
    <property type="entry name" value="WD40_PAC1"/>
</dbReference>
<feature type="repeat" description="WD" evidence="3">
    <location>
        <begin position="222"/>
        <end position="263"/>
    </location>
</feature>
<dbReference type="PRINTS" id="PR00320">
    <property type="entry name" value="GPROTEINBRPT"/>
</dbReference>
<dbReference type="PROSITE" id="PS00678">
    <property type="entry name" value="WD_REPEATS_1"/>
    <property type="match status" value="1"/>
</dbReference>
<keyword evidence="5" id="KW-1185">Reference proteome</keyword>
<keyword evidence="2" id="KW-0677">Repeat</keyword>
<dbReference type="PROSITE" id="PS50082">
    <property type="entry name" value="WD_REPEATS_2"/>
    <property type="match status" value="4"/>
</dbReference>